<evidence type="ECO:0000313" key="3">
    <source>
        <dbReference type="RefSeq" id="XP_016463510.1"/>
    </source>
</evidence>
<dbReference type="PROSITE" id="PS50994">
    <property type="entry name" value="INTEGRASE"/>
    <property type="match status" value="1"/>
</dbReference>
<dbReference type="Gene3D" id="3.30.420.10">
    <property type="entry name" value="Ribonuclease H-like superfamily/Ribonuclease H"/>
    <property type="match status" value="1"/>
</dbReference>
<dbReference type="InterPro" id="IPR025724">
    <property type="entry name" value="GAG-pre-integrase_dom"/>
</dbReference>
<dbReference type="InterPro" id="IPR036397">
    <property type="entry name" value="RNaseH_sf"/>
</dbReference>
<dbReference type="PANTHER" id="PTHR42648">
    <property type="entry name" value="TRANSPOSASE, PUTATIVE-RELATED"/>
    <property type="match status" value="1"/>
</dbReference>
<dbReference type="GO" id="GO:0015074">
    <property type="term" value="P:DNA integration"/>
    <property type="evidence" value="ECO:0007669"/>
    <property type="project" value="InterPro"/>
</dbReference>
<organism evidence="3">
    <name type="scientific">Nicotiana tabacum</name>
    <name type="common">Common tobacco</name>
    <dbReference type="NCBI Taxonomy" id="4097"/>
    <lineage>
        <taxon>Eukaryota</taxon>
        <taxon>Viridiplantae</taxon>
        <taxon>Streptophyta</taxon>
        <taxon>Embryophyta</taxon>
        <taxon>Tracheophyta</taxon>
        <taxon>Spermatophyta</taxon>
        <taxon>Magnoliopsida</taxon>
        <taxon>eudicotyledons</taxon>
        <taxon>Gunneridae</taxon>
        <taxon>Pentapetalae</taxon>
        <taxon>asterids</taxon>
        <taxon>lamiids</taxon>
        <taxon>Solanales</taxon>
        <taxon>Solanaceae</taxon>
        <taxon>Nicotianoideae</taxon>
        <taxon>Nicotianeae</taxon>
        <taxon>Nicotiana</taxon>
    </lineage>
</organism>
<dbReference type="InterPro" id="IPR039537">
    <property type="entry name" value="Retrotran_Ty1/copia-like"/>
</dbReference>
<dbReference type="GO" id="GO:0003676">
    <property type="term" value="F:nucleic acid binding"/>
    <property type="evidence" value="ECO:0007669"/>
    <property type="project" value="InterPro"/>
</dbReference>
<dbReference type="AlphaFoldDB" id="A0A1S3ZGC3"/>
<feature type="compositionally biased region" description="Polar residues" evidence="1">
    <location>
        <begin position="490"/>
        <end position="499"/>
    </location>
</feature>
<reference evidence="3" key="1">
    <citation type="submission" date="2025-08" db="UniProtKB">
        <authorList>
            <consortium name="RefSeq"/>
        </authorList>
    </citation>
    <scope>IDENTIFICATION</scope>
</reference>
<protein>
    <recommendedName>
        <fullName evidence="2">Integrase catalytic domain-containing protein</fullName>
    </recommendedName>
</protein>
<dbReference type="STRING" id="4097.A0A1S3ZGC3"/>
<dbReference type="OrthoDB" id="1286631at2759"/>
<feature type="region of interest" description="Disordered" evidence="1">
    <location>
        <begin position="459"/>
        <end position="499"/>
    </location>
</feature>
<accession>A0A1S3ZGC3</accession>
<dbReference type="PANTHER" id="PTHR42648:SF31">
    <property type="entry name" value="RNA-DIRECTED DNA POLYMERASE"/>
    <property type="match status" value="1"/>
</dbReference>
<dbReference type="InterPro" id="IPR012337">
    <property type="entry name" value="RNaseH-like_sf"/>
</dbReference>
<dbReference type="KEGG" id="nta:107786535"/>
<dbReference type="Pfam" id="PF13976">
    <property type="entry name" value="gag_pre-integrs"/>
    <property type="match status" value="1"/>
</dbReference>
<dbReference type="InterPro" id="IPR001584">
    <property type="entry name" value="Integrase_cat-core"/>
</dbReference>
<gene>
    <name evidence="3" type="primary">LOC107786535</name>
</gene>
<dbReference type="RefSeq" id="XP_016463510.1">
    <property type="nucleotide sequence ID" value="XM_016608024.1"/>
</dbReference>
<proteinExistence type="predicted"/>
<name>A0A1S3ZGC3_TOBAC</name>
<dbReference type="PaxDb" id="4097-A0A1S3ZGC3"/>
<feature type="domain" description="Integrase catalytic" evidence="2">
    <location>
        <begin position="230"/>
        <end position="423"/>
    </location>
</feature>
<dbReference type="SUPFAM" id="SSF53098">
    <property type="entry name" value="Ribonuclease H-like"/>
    <property type="match status" value="1"/>
</dbReference>
<evidence type="ECO:0000259" key="2">
    <source>
        <dbReference type="PROSITE" id="PS50994"/>
    </source>
</evidence>
<evidence type="ECO:0000256" key="1">
    <source>
        <dbReference type="SAM" id="MobiDB-lite"/>
    </source>
</evidence>
<sequence length="499" mass="57040">MAALMITRFGNQQRPKKNYNLQCDVCHMKGHTKETCYRVVGYKKDKKFRKKYNSQATVNFEAEDVPTTTIGSTLMARTFTQEQYQQILQLLKGKKTEIAANATGMDSSIIMSLMSNLDQDVWIVDSGASNNMDLYTGKALGIGSETNGLCILKYCIRRRKLSTPTVHTTIMPTSMSVSRDSTKLGTWHQRLGHLPMEALKRIDKFKNLHISNRNSDCVMCHVCPLARQTRLPFPVSTSRAKAPLDLLHANVWGPFRVPTYDSKRFFLIVVNDFSRITWLFLMNAKDETCWLMKRLFSMISTQFDCSVKILRTYNGSEFVNLNMKQLVETLEIIRQTTCVYTPQQNGIVERRYRYILETTRALRFQAAARLNFWDHLRVFGYLCYAVNVRKQDKFSARDVVFKEHVFPLKQMKMLPNPLLPVLELTSEHLPSHVLDVVQEGPPTSTNNFAFSDVDSPMSPEAQFDIPASYNVDTPQSSSHVEDAQPIAVRKSQSTTGPPR</sequence>